<feature type="region of interest" description="Disordered" evidence="1">
    <location>
        <begin position="116"/>
        <end position="145"/>
    </location>
</feature>
<dbReference type="Proteomes" id="UP000800092">
    <property type="component" value="Unassembled WGS sequence"/>
</dbReference>
<protein>
    <submittedName>
        <fullName evidence="2">Uncharacterized protein</fullName>
    </submittedName>
</protein>
<dbReference type="AlphaFoldDB" id="A0A6A6GXV8"/>
<name>A0A6A6GXV8_VIRVR</name>
<feature type="compositionally biased region" description="Polar residues" evidence="1">
    <location>
        <begin position="252"/>
        <end position="285"/>
    </location>
</feature>
<feature type="compositionally biased region" description="Polar residues" evidence="1">
    <location>
        <begin position="292"/>
        <end position="303"/>
    </location>
</feature>
<reference evidence="2" key="1">
    <citation type="journal article" date="2020" name="Stud. Mycol.">
        <title>101 Dothideomycetes genomes: a test case for predicting lifestyles and emergence of pathogens.</title>
        <authorList>
            <person name="Haridas S."/>
            <person name="Albert R."/>
            <person name="Binder M."/>
            <person name="Bloem J."/>
            <person name="Labutti K."/>
            <person name="Salamov A."/>
            <person name="Andreopoulos B."/>
            <person name="Baker S."/>
            <person name="Barry K."/>
            <person name="Bills G."/>
            <person name="Bluhm B."/>
            <person name="Cannon C."/>
            <person name="Castanera R."/>
            <person name="Culley D."/>
            <person name="Daum C."/>
            <person name="Ezra D."/>
            <person name="Gonzalez J."/>
            <person name="Henrissat B."/>
            <person name="Kuo A."/>
            <person name="Liang C."/>
            <person name="Lipzen A."/>
            <person name="Lutzoni F."/>
            <person name="Magnuson J."/>
            <person name="Mondo S."/>
            <person name="Nolan M."/>
            <person name="Ohm R."/>
            <person name="Pangilinan J."/>
            <person name="Park H.-J."/>
            <person name="Ramirez L."/>
            <person name="Alfaro M."/>
            <person name="Sun H."/>
            <person name="Tritt A."/>
            <person name="Yoshinaga Y."/>
            <person name="Zwiers L.-H."/>
            <person name="Turgeon B."/>
            <person name="Goodwin S."/>
            <person name="Spatafora J."/>
            <person name="Crous P."/>
            <person name="Grigoriev I."/>
        </authorList>
    </citation>
    <scope>NUCLEOTIDE SEQUENCE</scope>
    <source>
        <strain evidence="2">Tuck. ex Michener</strain>
    </source>
</reference>
<feature type="compositionally biased region" description="Low complexity" evidence="1">
    <location>
        <begin position="313"/>
        <end position="323"/>
    </location>
</feature>
<accession>A0A6A6GXV8</accession>
<feature type="compositionally biased region" description="Polar residues" evidence="1">
    <location>
        <begin position="340"/>
        <end position="355"/>
    </location>
</feature>
<feature type="region of interest" description="Disordered" evidence="1">
    <location>
        <begin position="31"/>
        <end position="58"/>
    </location>
</feature>
<evidence type="ECO:0000313" key="3">
    <source>
        <dbReference type="Proteomes" id="UP000800092"/>
    </source>
</evidence>
<feature type="compositionally biased region" description="Polar residues" evidence="1">
    <location>
        <begin position="437"/>
        <end position="468"/>
    </location>
</feature>
<proteinExistence type="predicted"/>
<feature type="compositionally biased region" description="Polar residues" evidence="1">
    <location>
        <begin position="43"/>
        <end position="55"/>
    </location>
</feature>
<keyword evidence="3" id="KW-1185">Reference proteome</keyword>
<organism evidence="2 3">
    <name type="scientific">Viridothelium virens</name>
    <name type="common">Speckled blister lichen</name>
    <name type="synonym">Trypethelium virens</name>
    <dbReference type="NCBI Taxonomy" id="1048519"/>
    <lineage>
        <taxon>Eukaryota</taxon>
        <taxon>Fungi</taxon>
        <taxon>Dikarya</taxon>
        <taxon>Ascomycota</taxon>
        <taxon>Pezizomycotina</taxon>
        <taxon>Dothideomycetes</taxon>
        <taxon>Dothideomycetes incertae sedis</taxon>
        <taxon>Trypetheliales</taxon>
        <taxon>Trypetheliaceae</taxon>
        <taxon>Viridothelium</taxon>
    </lineage>
</organism>
<evidence type="ECO:0000256" key="1">
    <source>
        <dbReference type="SAM" id="MobiDB-lite"/>
    </source>
</evidence>
<gene>
    <name evidence="2" type="ORF">EV356DRAFT_328174</name>
</gene>
<evidence type="ECO:0000313" key="2">
    <source>
        <dbReference type="EMBL" id="KAF2230636.1"/>
    </source>
</evidence>
<dbReference type="EMBL" id="ML991838">
    <property type="protein sequence ID" value="KAF2230636.1"/>
    <property type="molecule type" value="Genomic_DNA"/>
</dbReference>
<feature type="compositionally biased region" description="Low complexity" evidence="1">
    <location>
        <begin position="31"/>
        <end position="42"/>
    </location>
</feature>
<feature type="region of interest" description="Disordered" evidence="1">
    <location>
        <begin position="229"/>
        <end position="355"/>
    </location>
</feature>
<feature type="compositionally biased region" description="Polar residues" evidence="1">
    <location>
        <begin position="116"/>
        <end position="126"/>
    </location>
</feature>
<sequence length="538" mass="60308">MATFIMITPQLHQSGNPAAFRFARRPLTSLYPPPTSTSLSKTQMASLTRRSNITRQRNRNPKWLAQHDAEVQFRMGVHPEVSYRTRRANHLTKKNTINRQRRLSKWVQDFIEAPPTQGTRACSSWNKNEKKRDKSDKDRQGNVEDYGDSWHQEWANAEKRWQAKMEAMKQRIELKTKLDENPYHALFPTARYATPLWGSKRGSSQSLAWGLGDDKIWENLQHHTNYVRSLLGLPPNPVSRSPSKTEEKEEVGQNNKPSNDITDQANAGPSAAETSQPTAEMNSSSGDRKTTKQMASNHISQRTLAKDKGTTTSEDAISSASSSLRDEDDSHASPMGGQGRTTSTTGELLKSSVQSSRVQMKYEYDPITNRMVAKTAVVSAGLQTPQNSESHEAIGINAKSVSKKAYDLKEVAETPKEAFSEHKRHALGNKPKAESQIKANTEPSPSQDLAQSKQGWSSDKSETSTYQHESMESHEQVLILLRNFVEGWKPEIDNAIQQKARKQIALTPVPLLLARFGVATKVFPVFSLRSPLNHPFLG</sequence>
<feature type="compositionally biased region" description="Basic and acidic residues" evidence="1">
    <location>
        <begin position="127"/>
        <end position="145"/>
    </location>
</feature>
<feature type="region of interest" description="Disordered" evidence="1">
    <location>
        <begin position="413"/>
        <end position="470"/>
    </location>
</feature>